<evidence type="ECO:0000259" key="2">
    <source>
        <dbReference type="Pfam" id="PF13193"/>
    </source>
</evidence>
<dbReference type="RefSeq" id="WP_230554279.1">
    <property type="nucleotide sequence ID" value="NZ_JAJISD010000020.1"/>
</dbReference>
<feature type="domain" description="AMP-binding enzyme C-terminal" evidence="2">
    <location>
        <begin position="423"/>
        <end position="501"/>
    </location>
</feature>
<dbReference type="Proteomes" id="UP001198862">
    <property type="component" value="Unassembled WGS sequence"/>
</dbReference>
<dbReference type="PANTHER" id="PTHR24096">
    <property type="entry name" value="LONG-CHAIN-FATTY-ACID--COA LIGASE"/>
    <property type="match status" value="1"/>
</dbReference>
<evidence type="ECO:0000313" key="4">
    <source>
        <dbReference type="Proteomes" id="UP001198862"/>
    </source>
</evidence>
<name>A0ABS8L3I7_9HYPH</name>
<sequence length="520" mass="56838">MYPGKHATTQASHPAVIMAGSGETVTYGELEARSNRLAHLLRAHGVNRLDHYSIFMENNARYVECCTAGERTGTYYTCVNSFLTADELAYILNNSASKVLVTSQAKRDVALAALPQCPEISLCIVVDGPGGGSAGSAKIVNLAEATAGLPATPIADESLGTAMLYSSGTTGRPKGIVRPLAEQPPSQLLPIFSFLLKLWQYREGMIYLSPAPLYHSAPQAAVNLTIRMGGTVIVMERFDPEHYLQLIGKYRVTHSQLVPTMFSRMLKLPEETRKRCDLSSLEIAIHAAAPCPVQVKEQMIAWWGPIIHEYYGATEGLGFTACNSQEWLAHKGTVGRVLLGELHVLDDDMKPLPTGTAGTLWFKTATPFEYFNDAAKTREARSEDGTMSTVGDVGYVDADGYLYLTDRATFMIISGGVNIYPQECENLLITHPKVADAAVFGVPNADLGEEVKAVVQLMPGVPKAAATAEELIAFCGQHLARQKVPRSIDFEDELPRLPTGKLYKRLLRDRYWGDKKSRIV</sequence>
<dbReference type="PANTHER" id="PTHR24096:SF323">
    <property type="entry name" value="BLR3536 PROTEIN"/>
    <property type="match status" value="1"/>
</dbReference>
<dbReference type="InterPro" id="IPR042099">
    <property type="entry name" value="ANL_N_sf"/>
</dbReference>
<gene>
    <name evidence="3" type="ORF">LJ725_28405</name>
</gene>
<dbReference type="InterPro" id="IPR045851">
    <property type="entry name" value="AMP-bd_C_sf"/>
</dbReference>
<evidence type="ECO:0000313" key="3">
    <source>
        <dbReference type="EMBL" id="MCC8432909.1"/>
    </source>
</evidence>
<dbReference type="Pfam" id="PF13193">
    <property type="entry name" value="AMP-binding_C"/>
    <property type="match status" value="1"/>
</dbReference>
<accession>A0ABS8L3I7</accession>
<proteinExistence type="predicted"/>
<keyword evidence="4" id="KW-1185">Reference proteome</keyword>
<dbReference type="Gene3D" id="3.40.50.12780">
    <property type="entry name" value="N-terminal domain of ligase-like"/>
    <property type="match status" value="1"/>
</dbReference>
<organism evidence="3 4">
    <name type="scientific">Reyranella aquatilis</name>
    <dbReference type="NCBI Taxonomy" id="2035356"/>
    <lineage>
        <taxon>Bacteria</taxon>
        <taxon>Pseudomonadati</taxon>
        <taxon>Pseudomonadota</taxon>
        <taxon>Alphaproteobacteria</taxon>
        <taxon>Hyphomicrobiales</taxon>
        <taxon>Reyranellaceae</taxon>
        <taxon>Reyranella</taxon>
    </lineage>
</organism>
<protein>
    <submittedName>
        <fullName evidence="3">AMP-binding protein</fullName>
    </submittedName>
</protein>
<dbReference type="CDD" id="cd05929">
    <property type="entry name" value="BACL_like"/>
    <property type="match status" value="1"/>
</dbReference>
<dbReference type="InterPro" id="IPR000873">
    <property type="entry name" value="AMP-dep_synth/lig_dom"/>
</dbReference>
<dbReference type="InterPro" id="IPR025110">
    <property type="entry name" value="AMP-bd_C"/>
</dbReference>
<feature type="domain" description="AMP-dependent synthetase/ligase" evidence="1">
    <location>
        <begin position="6"/>
        <end position="365"/>
    </location>
</feature>
<reference evidence="3 4" key="1">
    <citation type="submission" date="2021-11" db="EMBL/GenBank/DDBJ databases">
        <authorList>
            <person name="Lee D.-H."/>
            <person name="Kim S.-B."/>
        </authorList>
    </citation>
    <scope>NUCLEOTIDE SEQUENCE [LARGE SCALE GENOMIC DNA]</scope>
    <source>
        <strain evidence="3 4">KCTC 52223</strain>
    </source>
</reference>
<dbReference type="SUPFAM" id="SSF56801">
    <property type="entry name" value="Acetyl-CoA synthetase-like"/>
    <property type="match status" value="1"/>
</dbReference>
<dbReference type="InterPro" id="IPR020845">
    <property type="entry name" value="AMP-binding_CS"/>
</dbReference>
<dbReference type="PROSITE" id="PS00455">
    <property type="entry name" value="AMP_BINDING"/>
    <property type="match status" value="1"/>
</dbReference>
<dbReference type="EMBL" id="JAJISD010000020">
    <property type="protein sequence ID" value="MCC8432909.1"/>
    <property type="molecule type" value="Genomic_DNA"/>
</dbReference>
<dbReference type="Pfam" id="PF00501">
    <property type="entry name" value="AMP-binding"/>
    <property type="match status" value="1"/>
</dbReference>
<evidence type="ECO:0000259" key="1">
    <source>
        <dbReference type="Pfam" id="PF00501"/>
    </source>
</evidence>
<comment type="caution">
    <text evidence="3">The sequence shown here is derived from an EMBL/GenBank/DDBJ whole genome shotgun (WGS) entry which is preliminary data.</text>
</comment>
<dbReference type="Gene3D" id="3.30.300.30">
    <property type="match status" value="1"/>
</dbReference>